<keyword evidence="1" id="KW-0472">Membrane</keyword>
<dbReference type="EMBL" id="MK494121">
    <property type="protein sequence ID" value="QBP31814.1"/>
    <property type="molecule type" value="Genomic_DNA"/>
</dbReference>
<gene>
    <name evidence="2" type="primary">38</name>
    <name evidence="2" type="ORF">SEA_NIMI13_38</name>
</gene>
<proteinExistence type="predicted"/>
<feature type="transmembrane region" description="Helical" evidence="1">
    <location>
        <begin position="112"/>
        <end position="130"/>
    </location>
</feature>
<evidence type="ECO:0000313" key="2">
    <source>
        <dbReference type="EMBL" id="QBP31814.1"/>
    </source>
</evidence>
<reference evidence="2 3" key="1">
    <citation type="submission" date="2019-02" db="EMBL/GenBank/DDBJ databases">
        <authorList>
            <person name="Chmielewski D.G."/>
            <person name="Klyczek K."/>
            <person name="Garlena R.A."/>
            <person name="Russell D.A."/>
            <person name="Pope W.H."/>
            <person name="Jacobs-Sera D."/>
            <person name="Hatfull G.F."/>
        </authorList>
    </citation>
    <scope>NUCLEOTIDE SEQUENCE [LARGE SCALE GENOMIC DNA]</scope>
</reference>
<keyword evidence="1" id="KW-1133">Transmembrane helix</keyword>
<evidence type="ECO:0000256" key="1">
    <source>
        <dbReference type="SAM" id="Phobius"/>
    </source>
</evidence>
<feature type="transmembrane region" description="Helical" evidence="1">
    <location>
        <begin position="36"/>
        <end position="57"/>
    </location>
</feature>
<organism evidence="2 3">
    <name type="scientific">Gordonia phage Nimi13</name>
    <dbReference type="NCBI Taxonomy" id="2517933"/>
    <lineage>
        <taxon>Viruses</taxon>
        <taxon>Duplodnaviria</taxon>
        <taxon>Heunggongvirae</taxon>
        <taxon>Uroviricota</taxon>
        <taxon>Caudoviricetes</taxon>
        <taxon>Woesvirus</taxon>
        <taxon>Woesvirus woes</taxon>
    </lineage>
</organism>
<evidence type="ECO:0000313" key="3">
    <source>
        <dbReference type="Proteomes" id="UP000295461"/>
    </source>
</evidence>
<protein>
    <submittedName>
        <fullName evidence="2">Uncharacterized protein</fullName>
    </submittedName>
</protein>
<feature type="transmembrane region" description="Helical" evidence="1">
    <location>
        <begin position="69"/>
        <end position="92"/>
    </location>
</feature>
<feature type="transmembrane region" description="Helical" evidence="1">
    <location>
        <begin position="136"/>
        <end position="156"/>
    </location>
</feature>
<name>A0A482JGH1_9CAUD</name>
<accession>A0A482JGH1</accession>
<dbReference type="Proteomes" id="UP000295461">
    <property type="component" value="Segment"/>
</dbReference>
<keyword evidence="1" id="KW-0812">Transmembrane</keyword>
<sequence>MASLRRATLHGTAAIRTTLRAVLGHTRVVASGSYPLYRLVCLFGIISALLAFAYRQWPPSFAESTDGNIFAGIVFSGMQLVGCTSIIVGMYLHGEVNPKPTRVQTSLAVERFGTVLLIPVIATYTYGVILNNQGPPTTWATSALFAFGLYLVIRFFEIGRALKEVQRPLEECRRDPQGDECE</sequence>